<evidence type="ECO:0000256" key="1">
    <source>
        <dbReference type="SAM" id="MobiDB-lite"/>
    </source>
</evidence>
<dbReference type="InterPro" id="IPR006121">
    <property type="entry name" value="HMA_dom"/>
</dbReference>
<dbReference type="EMBL" id="BRXS01000005">
    <property type="protein sequence ID" value="GLC26752.1"/>
    <property type="molecule type" value="Genomic_DNA"/>
</dbReference>
<dbReference type="Proteomes" id="UP001161325">
    <property type="component" value="Unassembled WGS sequence"/>
</dbReference>
<keyword evidence="4" id="KW-1185">Reference proteome</keyword>
<dbReference type="PANTHER" id="PTHR42831">
    <property type="entry name" value="FE-S PROTEIN MATURATION AUXILIARY FACTOR YITW"/>
    <property type="match status" value="1"/>
</dbReference>
<proteinExistence type="predicted"/>
<dbReference type="SUPFAM" id="SSF117916">
    <property type="entry name" value="Fe-S cluster assembly (FSCA) domain-like"/>
    <property type="match status" value="1"/>
</dbReference>
<evidence type="ECO:0000313" key="3">
    <source>
        <dbReference type="EMBL" id="GLC26752.1"/>
    </source>
</evidence>
<sequence>MPLVTPDDTPAPTPAPDAAAAAPSDAPATGAPAPTLDQVRLALRRVKDPELNLNIVDLGLVYDMAVEERTLRIDMSLTSPGCPSGPEIMGEAEQQLRSLPGVEDVVVNLVWSPPWSPERIEPRVRAYLGF</sequence>
<name>A0AA37Q8P2_9BACT</name>
<evidence type="ECO:0000313" key="4">
    <source>
        <dbReference type="Proteomes" id="UP001161325"/>
    </source>
</evidence>
<organism evidence="3 4">
    <name type="scientific">Roseisolibacter agri</name>
    <dbReference type="NCBI Taxonomy" id="2014610"/>
    <lineage>
        <taxon>Bacteria</taxon>
        <taxon>Pseudomonadati</taxon>
        <taxon>Gemmatimonadota</taxon>
        <taxon>Gemmatimonadia</taxon>
        <taxon>Gemmatimonadales</taxon>
        <taxon>Gemmatimonadaceae</taxon>
        <taxon>Roseisolibacter</taxon>
    </lineage>
</organism>
<reference evidence="3" key="1">
    <citation type="submission" date="2022-08" db="EMBL/GenBank/DDBJ databases">
        <title>Draft genome sequencing of Roseisolibacter agri AW1220.</title>
        <authorList>
            <person name="Tobiishi Y."/>
            <person name="Tonouchi A."/>
        </authorList>
    </citation>
    <scope>NUCLEOTIDE SEQUENCE</scope>
    <source>
        <strain evidence="3">AW1220</strain>
    </source>
</reference>
<protein>
    <recommendedName>
        <fullName evidence="2">MIP18 family-like domain-containing protein</fullName>
    </recommendedName>
</protein>
<dbReference type="InterPro" id="IPR034904">
    <property type="entry name" value="FSCA_dom_sf"/>
</dbReference>
<dbReference type="Pfam" id="PF01883">
    <property type="entry name" value="FeS_assembly_P"/>
    <property type="match status" value="1"/>
</dbReference>
<dbReference type="Gene3D" id="3.30.300.130">
    <property type="entry name" value="Fe-S cluster assembly (FSCA)"/>
    <property type="match status" value="1"/>
</dbReference>
<dbReference type="PANTHER" id="PTHR42831:SF1">
    <property type="entry name" value="FE-S PROTEIN MATURATION AUXILIARY FACTOR YITW"/>
    <property type="match status" value="1"/>
</dbReference>
<dbReference type="CDD" id="cd00371">
    <property type="entry name" value="HMA"/>
    <property type="match status" value="1"/>
</dbReference>
<accession>A0AA37Q8P2</accession>
<dbReference type="AlphaFoldDB" id="A0AA37Q8P2"/>
<gene>
    <name evidence="3" type="ORF">rosag_32650</name>
</gene>
<dbReference type="InterPro" id="IPR052339">
    <property type="entry name" value="Fe-S_Maturation_MIP18"/>
</dbReference>
<dbReference type="GO" id="GO:0046872">
    <property type="term" value="F:metal ion binding"/>
    <property type="evidence" value="ECO:0007669"/>
    <property type="project" value="InterPro"/>
</dbReference>
<feature type="compositionally biased region" description="Low complexity" evidence="1">
    <location>
        <begin position="16"/>
        <end position="33"/>
    </location>
</feature>
<feature type="region of interest" description="Disordered" evidence="1">
    <location>
        <begin position="1"/>
        <end position="33"/>
    </location>
</feature>
<evidence type="ECO:0000259" key="2">
    <source>
        <dbReference type="Pfam" id="PF01883"/>
    </source>
</evidence>
<comment type="caution">
    <text evidence="3">The sequence shown here is derived from an EMBL/GenBank/DDBJ whole genome shotgun (WGS) entry which is preliminary data.</text>
</comment>
<feature type="domain" description="MIP18 family-like" evidence="2">
    <location>
        <begin position="37"/>
        <end position="107"/>
    </location>
</feature>
<dbReference type="InterPro" id="IPR002744">
    <property type="entry name" value="MIP18-like"/>
</dbReference>